<feature type="binding site" description="axial binding residue" evidence="5">
    <location>
        <position position="408"/>
    </location>
    <ligand>
        <name>heme</name>
        <dbReference type="ChEBI" id="CHEBI:30413"/>
    </ligand>
    <ligandPart>
        <name>Fe</name>
        <dbReference type="ChEBI" id="CHEBI:18248"/>
    </ligandPart>
</feature>
<dbReference type="GO" id="GO:0016705">
    <property type="term" value="F:oxidoreductase activity, acting on paired donors, with incorporation or reduction of molecular oxygen"/>
    <property type="evidence" value="ECO:0007669"/>
    <property type="project" value="InterPro"/>
</dbReference>
<evidence type="ECO:0000313" key="8">
    <source>
        <dbReference type="Proteomes" id="UP000237631"/>
    </source>
</evidence>
<organism evidence="7 8">
    <name type="scientific">Cercospora berteroae</name>
    <dbReference type="NCBI Taxonomy" id="357750"/>
    <lineage>
        <taxon>Eukaryota</taxon>
        <taxon>Fungi</taxon>
        <taxon>Dikarya</taxon>
        <taxon>Ascomycota</taxon>
        <taxon>Pezizomycotina</taxon>
        <taxon>Dothideomycetes</taxon>
        <taxon>Dothideomycetidae</taxon>
        <taxon>Mycosphaerellales</taxon>
        <taxon>Mycosphaerellaceae</taxon>
        <taxon>Cercospora</taxon>
    </lineage>
</organism>
<keyword evidence="8" id="KW-1185">Reference proteome</keyword>
<sequence>MLRRTNEFDRSPFFADTFRAWLPNSLPALASNEQWKHQRRIFSDTMAPSFLHRVNAPRVYEAYTQLLDLWTKKTEIIGDALVDVDKDISYATLEALWTSNFGRSSGALKLQAESLALPRSIDSATGAVVFQDAMLPDEVACTIVLPNSSQIAINSPFGVTHQMAALALVPKLRRAMQAKRRLVDAEIAAAMQRLIEKKEEKEKDAEDMTCAADVMISRAQRLGEDLYSSAMRDDVFTYIVGGFDTTATTIRWGVLLLGAHQDAQTRLRSAIEQAHGTSSLPSTEAITRLSIPYLDAVIEEVIRLGDPVPANMRVATCDTQVLGFHIPKGTEVIFPTWGPTHTSPGFSVDGTMRSLTSQEHGGKIGSWDEDDMHEFKPERWLRGDGDGREVFDQFAGPAIVFGAGARGCLGKKLALLQMRVFFTLVFWRFEFLPTEVKMQAKQTVTRRPKNVFVRMRKWR</sequence>
<dbReference type="GO" id="GO:0005506">
    <property type="term" value="F:iron ion binding"/>
    <property type="evidence" value="ECO:0007669"/>
    <property type="project" value="InterPro"/>
</dbReference>
<dbReference type="PRINTS" id="PR00385">
    <property type="entry name" value="P450"/>
</dbReference>
<evidence type="ECO:0000256" key="6">
    <source>
        <dbReference type="RuleBase" id="RU000461"/>
    </source>
</evidence>
<dbReference type="PANTHER" id="PTHR24305:SF166">
    <property type="entry name" value="CYTOCHROME P450 12A4, MITOCHONDRIAL-RELATED"/>
    <property type="match status" value="1"/>
</dbReference>
<keyword evidence="5 6" id="KW-0349">Heme</keyword>
<dbReference type="InterPro" id="IPR050121">
    <property type="entry name" value="Cytochrome_P450_monoxygenase"/>
</dbReference>
<dbReference type="InterPro" id="IPR002401">
    <property type="entry name" value="Cyt_P450_E_grp-I"/>
</dbReference>
<evidence type="ECO:0000256" key="5">
    <source>
        <dbReference type="PIRSR" id="PIRSR602401-1"/>
    </source>
</evidence>
<dbReference type="GO" id="GO:0020037">
    <property type="term" value="F:heme binding"/>
    <property type="evidence" value="ECO:0007669"/>
    <property type="project" value="InterPro"/>
</dbReference>
<protein>
    <recommendedName>
        <fullName evidence="9">Cytochrome P450</fullName>
    </recommendedName>
</protein>
<dbReference type="GO" id="GO:0004497">
    <property type="term" value="F:monooxygenase activity"/>
    <property type="evidence" value="ECO:0007669"/>
    <property type="project" value="UniProtKB-KW"/>
</dbReference>
<dbReference type="InterPro" id="IPR017972">
    <property type="entry name" value="Cyt_P450_CS"/>
</dbReference>
<dbReference type="Pfam" id="PF00067">
    <property type="entry name" value="p450"/>
    <property type="match status" value="2"/>
</dbReference>
<dbReference type="EMBL" id="PNEN01000266">
    <property type="protein sequence ID" value="PPJ60499.1"/>
    <property type="molecule type" value="Genomic_DNA"/>
</dbReference>
<comment type="cofactor">
    <cofactor evidence="1 5">
        <name>heme</name>
        <dbReference type="ChEBI" id="CHEBI:30413"/>
    </cofactor>
</comment>
<evidence type="ECO:0000256" key="1">
    <source>
        <dbReference type="ARBA" id="ARBA00001971"/>
    </source>
</evidence>
<evidence type="ECO:0000256" key="2">
    <source>
        <dbReference type="ARBA" id="ARBA00010617"/>
    </source>
</evidence>
<gene>
    <name evidence="7" type="ORF">CBER1_03218</name>
</gene>
<dbReference type="Gene3D" id="1.10.630.10">
    <property type="entry name" value="Cytochrome P450"/>
    <property type="match status" value="1"/>
</dbReference>
<evidence type="ECO:0008006" key="9">
    <source>
        <dbReference type="Google" id="ProtNLM"/>
    </source>
</evidence>
<keyword evidence="4 5" id="KW-0408">Iron</keyword>
<evidence type="ECO:0000313" key="7">
    <source>
        <dbReference type="EMBL" id="PPJ60499.1"/>
    </source>
</evidence>
<keyword evidence="6" id="KW-0560">Oxidoreductase</keyword>
<keyword evidence="3 5" id="KW-0479">Metal-binding</keyword>
<dbReference type="InterPro" id="IPR036396">
    <property type="entry name" value="Cyt_P450_sf"/>
</dbReference>
<accession>A0A2S6CLA7</accession>
<comment type="similarity">
    <text evidence="2 6">Belongs to the cytochrome P450 family.</text>
</comment>
<dbReference type="PROSITE" id="PS00086">
    <property type="entry name" value="CYTOCHROME_P450"/>
    <property type="match status" value="1"/>
</dbReference>
<dbReference type="Proteomes" id="UP000237631">
    <property type="component" value="Unassembled WGS sequence"/>
</dbReference>
<name>A0A2S6CLA7_9PEZI</name>
<keyword evidence="6" id="KW-0503">Monooxygenase</keyword>
<dbReference type="InterPro" id="IPR001128">
    <property type="entry name" value="Cyt_P450"/>
</dbReference>
<dbReference type="PRINTS" id="PR00463">
    <property type="entry name" value="EP450I"/>
</dbReference>
<comment type="caution">
    <text evidence="7">The sequence shown here is derived from an EMBL/GenBank/DDBJ whole genome shotgun (WGS) entry which is preliminary data.</text>
</comment>
<dbReference type="STRING" id="357750.A0A2S6CLA7"/>
<dbReference type="SUPFAM" id="SSF48264">
    <property type="entry name" value="Cytochrome P450"/>
    <property type="match status" value="1"/>
</dbReference>
<dbReference type="PANTHER" id="PTHR24305">
    <property type="entry name" value="CYTOCHROME P450"/>
    <property type="match status" value="1"/>
</dbReference>
<dbReference type="AlphaFoldDB" id="A0A2S6CLA7"/>
<proteinExistence type="inferred from homology"/>
<evidence type="ECO:0000256" key="4">
    <source>
        <dbReference type="ARBA" id="ARBA00023004"/>
    </source>
</evidence>
<dbReference type="OrthoDB" id="1470350at2759"/>
<evidence type="ECO:0000256" key="3">
    <source>
        <dbReference type="ARBA" id="ARBA00022723"/>
    </source>
</evidence>
<reference evidence="8" key="1">
    <citation type="journal article" date="2017" name="bioRxiv">
        <title>Conservation of a gene cluster reveals novel cercosporin biosynthetic mechanisms and extends production to the genus Colletotrichum.</title>
        <authorList>
            <person name="de Jonge R."/>
            <person name="Ebert M.K."/>
            <person name="Huitt-Roehl C.R."/>
            <person name="Pal P."/>
            <person name="Suttle J.C."/>
            <person name="Spanner R.E."/>
            <person name="Neubauer J.D."/>
            <person name="Jurick W.M.II."/>
            <person name="Stott K.A."/>
            <person name="Secor G.A."/>
            <person name="Thomma B.P.H.J."/>
            <person name="Van de Peer Y."/>
            <person name="Townsend C.A."/>
            <person name="Bolton M.D."/>
        </authorList>
    </citation>
    <scope>NUCLEOTIDE SEQUENCE [LARGE SCALE GENOMIC DNA]</scope>
    <source>
        <strain evidence="8">CBS538.71</strain>
    </source>
</reference>